<dbReference type="Pfam" id="PF05071">
    <property type="entry name" value="NDUFA12"/>
    <property type="match status" value="1"/>
</dbReference>
<organism evidence="2 3">
    <name type="scientific">Enterovirga aerilata</name>
    <dbReference type="NCBI Taxonomy" id="2730920"/>
    <lineage>
        <taxon>Bacteria</taxon>
        <taxon>Pseudomonadati</taxon>
        <taxon>Pseudomonadota</taxon>
        <taxon>Alphaproteobacteria</taxon>
        <taxon>Hyphomicrobiales</taxon>
        <taxon>Methylobacteriaceae</taxon>
        <taxon>Enterovirga</taxon>
    </lineage>
</organism>
<evidence type="ECO:0000313" key="2">
    <source>
        <dbReference type="EMBL" id="NNM72426.1"/>
    </source>
</evidence>
<dbReference type="InterPro" id="IPR007763">
    <property type="entry name" value="NDUFA12"/>
</dbReference>
<dbReference type="PANTHER" id="PTHR12910">
    <property type="entry name" value="NADH-UBIQUINONE OXIDOREDUCTASE SUBUNIT B17.2"/>
    <property type="match status" value="1"/>
</dbReference>
<sequence length="176" mass="19743">MTLKEFLTRTFTWWNGQTWGTWLYTRRKGELVGTDQFGNQYYRATDHVIDPSIGPERRWVIYNGEAEASRVPPGWRGWLAHTHDIPPTEQGWVPREWEKPYVPNATGTPGAYRPQGSTLAAGERPPATGDYVAWSPDGWTPFGHDADGKSPDGRDVPRPEAHPGTHGVGMRQPHAG</sequence>
<comment type="caution">
    <text evidence="2">The sequence shown here is derived from an EMBL/GenBank/DDBJ whole genome shotgun (WGS) entry which is preliminary data.</text>
</comment>
<evidence type="ECO:0000256" key="1">
    <source>
        <dbReference type="SAM" id="MobiDB-lite"/>
    </source>
</evidence>
<dbReference type="Proteomes" id="UP000564885">
    <property type="component" value="Unassembled WGS sequence"/>
</dbReference>
<dbReference type="EMBL" id="JABEPP010000002">
    <property type="protein sequence ID" value="NNM72426.1"/>
    <property type="molecule type" value="Genomic_DNA"/>
</dbReference>
<proteinExistence type="predicted"/>
<name>A0A849HY15_9HYPH</name>
<protein>
    <submittedName>
        <fullName evidence="2">NADH:ubiquinone oxidoreductase subunit NDUFA12</fullName>
    </submittedName>
</protein>
<gene>
    <name evidence="2" type="ORF">HJG44_08480</name>
</gene>
<feature type="compositionally biased region" description="Basic and acidic residues" evidence="1">
    <location>
        <begin position="144"/>
        <end position="163"/>
    </location>
</feature>
<dbReference type="NCBIfam" id="NF006040">
    <property type="entry name" value="PRK08183.1"/>
    <property type="match status" value="1"/>
</dbReference>
<keyword evidence="2" id="KW-0830">Ubiquinone</keyword>
<dbReference type="GO" id="GO:0006979">
    <property type="term" value="P:response to oxidative stress"/>
    <property type="evidence" value="ECO:0007669"/>
    <property type="project" value="TreeGrafter"/>
</dbReference>
<reference evidence="2 3" key="1">
    <citation type="submission" date="2020-04" db="EMBL/GenBank/DDBJ databases">
        <title>Enterovirga sp. isolate from soil.</title>
        <authorList>
            <person name="Chea S."/>
            <person name="Kim D.-U."/>
        </authorList>
    </citation>
    <scope>NUCLEOTIDE SEQUENCE [LARGE SCALE GENOMIC DNA]</scope>
    <source>
        <strain evidence="2 3">DB1703</strain>
    </source>
</reference>
<accession>A0A849HY15</accession>
<dbReference type="GO" id="GO:0045271">
    <property type="term" value="C:respiratory chain complex I"/>
    <property type="evidence" value="ECO:0007669"/>
    <property type="project" value="InterPro"/>
</dbReference>
<dbReference type="AlphaFoldDB" id="A0A849HY15"/>
<dbReference type="PANTHER" id="PTHR12910:SF2">
    <property type="entry name" value="NADH DEHYDROGENASE [UBIQUINONE] 1 ALPHA SUBCOMPLEX SUBUNIT 12"/>
    <property type="match status" value="1"/>
</dbReference>
<evidence type="ECO:0000313" key="3">
    <source>
        <dbReference type="Proteomes" id="UP000564885"/>
    </source>
</evidence>
<feature type="region of interest" description="Disordered" evidence="1">
    <location>
        <begin position="104"/>
        <end position="176"/>
    </location>
</feature>
<keyword evidence="3" id="KW-1185">Reference proteome</keyword>